<dbReference type="Proteomes" id="UP000324974">
    <property type="component" value="Chromosome"/>
</dbReference>
<dbReference type="AlphaFoldDB" id="A0A5C1AIT6"/>
<gene>
    <name evidence="2" type="ORF">PX52LOC_06138</name>
</gene>
<accession>A0A5C1AIT6</accession>
<organism evidence="2 3">
    <name type="scientific">Limnoglobus roseus</name>
    <dbReference type="NCBI Taxonomy" id="2598579"/>
    <lineage>
        <taxon>Bacteria</taxon>
        <taxon>Pseudomonadati</taxon>
        <taxon>Planctomycetota</taxon>
        <taxon>Planctomycetia</taxon>
        <taxon>Gemmatales</taxon>
        <taxon>Gemmataceae</taxon>
        <taxon>Limnoglobus</taxon>
    </lineage>
</organism>
<name>A0A5C1AIT6_9BACT</name>
<dbReference type="EMBL" id="CP042425">
    <property type="protein sequence ID" value="QEL19081.1"/>
    <property type="molecule type" value="Genomic_DNA"/>
</dbReference>
<evidence type="ECO:0000313" key="3">
    <source>
        <dbReference type="Proteomes" id="UP000324974"/>
    </source>
</evidence>
<evidence type="ECO:0000256" key="1">
    <source>
        <dbReference type="SAM" id="MobiDB-lite"/>
    </source>
</evidence>
<feature type="region of interest" description="Disordered" evidence="1">
    <location>
        <begin position="331"/>
        <end position="356"/>
    </location>
</feature>
<feature type="compositionally biased region" description="Basic and acidic residues" evidence="1">
    <location>
        <begin position="331"/>
        <end position="340"/>
    </location>
</feature>
<sequence length="356" mass="39301">MILTYNNVVLDVLTNEVRRELVYTEDGLSPVMIRWTLSVTGYLNSAKVNYSQDPSPEVTVPAVTAWGQPIPSSPGSLGQQSLANLVPPSGANRLRPAVVPLKSPQQQVTDVITTDHWVTKALLTPRKLLQFGDYNAASPAEPRLMLSQPPDGEVCDVGGGPLPIACDARSIIGSPSTIVVEFSIQTFTKFEPYSASVADSLVLSNEYQMTHTCDEEYSTIRDVVGRITFRSDAVERLKLSPDSLRSGVFLPIPEGYRRTSIQVVARSDGRTLEYSWRDVQQHTNVVDYGIGIAHIECEITEAMVKDKTFDENFVSTWRSIYDLRTARNFAEQKKDPKDADPGLFLKAFPPAPNGKP</sequence>
<reference evidence="3" key="1">
    <citation type="submission" date="2019-08" db="EMBL/GenBank/DDBJ databases">
        <title>Limnoglobus roseus gen. nov., sp. nov., a novel freshwater planctomycete with a giant genome from the family Gemmataceae.</title>
        <authorList>
            <person name="Kulichevskaya I.S."/>
            <person name="Naumoff D.G."/>
            <person name="Miroshnikov K."/>
            <person name="Ivanova A."/>
            <person name="Philippov D.A."/>
            <person name="Hakobyan A."/>
            <person name="Rijpstra I.C."/>
            <person name="Sinninghe Damste J.S."/>
            <person name="Liesack W."/>
            <person name="Dedysh S.N."/>
        </authorList>
    </citation>
    <scope>NUCLEOTIDE SEQUENCE [LARGE SCALE GENOMIC DNA]</scope>
    <source>
        <strain evidence="3">PX52</strain>
    </source>
</reference>
<dbReference type="KEGG" id="lrs:PX52LOC_06138"/>
<evidence type="ECO:0000313" key="2">
    <source>
        <dbReference type="EMBL" id="QEL19081.1"/>
    </source>
</evidence>
<proteinExistence type="predicted"/>
<keyword evidence="3" id="KW-1185">Reference proteome</keyword>
<protein>
    <submittedName>
        <fullName evidence="2">Uncharacterized protein</fullName>
    </submittedName>
</protein>